<dbReference type="Pfam" id="PF13558">
    <property type="entry name" value="SbcC_Walker_B"/>
    <property type="match status" value="1"/>
</dbReference>
<dbReference type="Gene3D" id="3.40.50.300">
    <property type="entry name" value="P-loop containing nucleotide triphosphate hydrolases"/>
    <property type="match status" value="1"/>
</dbReference>
<keyword evidence="1" id="KW-0175">Coiled coil</keyword>
<proteinExistence type="predicted"/>
<protein>
    <submittedName>
        <fullName evidence="2">ATP-binding protein</fullName>
    </submittedName>
</protein>
<dbReference type="PANTHER" id="PTHR32182:SF0">
    <property type="entry name" value="DNA REPLICATION AND REPAIR PROTEIN RECF"/>
    <property type="match status" value="1"/>
</dbReference>
<dbReference type="EMBL" id="JBHSMT010000025">
    <property type="protein sequence ID" value="MFC5474972.1"/>
    <property type="molecule type" value="Genomic_DNA"/>
</dbReference>
<keyword evidence="2" id="KW-0067">ATP-binding</keyword>
<organism evidence="2 3">
    <name type="scientific">Paraherbaspirillum soli</name>
    <dbReference type="NCBI Taxonomy" id="631222"/>
    <lineage>
        <taxon>Bacteria</taxon>
        <taxon>Pseudomonadati</taxon>
        <taxon>Pseudomonadota</taxon>
        <taxon>Betaproteobacteria</taxon>
        <taxon>Burkholderiales</taxon>
        <taxon>Oxalobacteraceae</taxon>
        <taxon>Paraherbaspirillum</taxon>
    </lineage>
</organism>
<name>A0ABW0MD25_9BURK</name>
<feature type="coiled-coil region" evidence="1">
    <location>
        <begin position="673"/>
        <end position="707"/>
    </location>
</feature>
<dbReference type="Proteomes" id="UP001596045">
    <property type="component" value="Unassembled WGS sequence"/>
</dbReference>
<reference evidence="3" key="1">
    <citation type="journal article" date="2019" name="Int. J. Syst. Evol. Microbiol.">
        <title>The Global Catalogue of Microorganisms (GCM) 10K type strain sequencing project: providing services to taxonomists for standard genome sequencing and annotation.</title>
        <authorList>
            <consortium name="The Broad Institute Genomics Platform"/>
            <consortium name="The Broad Institute Genome Sequencing Center for Infectious Disease"/>
            <person name="Wu L."/>
            <person name="Ma J."/>
        </authorList>
    </citation>
    <scope>NUCLEOTIDE SEQUENCE [LARGE SCALE GENOMIC DNA]</scope>
    <source>
        <strain evidence="3">JCM 17066</strain>
    </source>
</reference>
<feature type="coiled-coil region" evidence="1">
    <location>
        <begin position="304"/>
        <end position="352"/>
    </location>
</feature>
<dbReference type="Pfam" id="PF13555">
    <property type="entry name" value="AAA_29"/>
    <property type="match status" value="1"/>
</dbReference>
<sequence length="1207" mass="134133">MKLEKLILVNWGALRSQEYPMGNMTLLTGPTGSGKSTMLDALQTVMTAVYQNIFSYNPGQDETTQGARNGKTKRTLWSYIVGAEDNLFARPNGAHGYIAAVFKPSEGEEGREFTALVAASARVDGAGERRQAVAERLALLIVDGAGLKLGDLTSSELDGGMAVVAVEKIEQHLSARYRSVINFRDSKREYLCQLYGRFRGQKTVSFAEAEGAAKAWSQSIAHKPIGSVDDLVKHQILELDTSQLSQRIGQISKLMRQVNALRQEGERLTDNVKRLERLGKTVGDTAHAYELATQSQLLVSALALREDQRQLDNATNAIIALEELIADETENADKLEQERNAKNRSLTQLHAQMMGIPAAEQKKRIQHQIAEVGSKIKAVFTSLQHNALAAQQLETAARSVAGMQIPPQQSEIAHAARQVVQALSATADLDIGRHLQSIAELSRADEVDVLKSLMLVNAFEDVDASLTILHAALAGTENSFVSALHTQIAQLRASEGDLLRREKDAASRKANLAEGGADYPSHIRHALKEFRTDLVGARAQVLCDLIEPMAEDWQPAIEGYLGGARFSLVVEQAWEARAIEFVRQRKLRASVIQGSLCLKHVKPERTPSDSIIHALTTEHPIAHAYLHEQFGQVVKVADAEALRHVSRGLTKDGKGSGARTMFSAETDMLVFGKEAKRLARQRAEQDHAAAEQELTQVRAQLRELAGALALMGQLQCPSFAAINDLEKVVREIDAARQDLGRLDLTMVSKLEDEAEALNVEIAQLETRKSACIRHIGGHEKTMQSHHSAIARLQLGMSSRQTRVDADTAALRQLCVTNASLSFTALADQVGAWVADSTYSPHEAAQRVTQQHQRSWQVYGDVRNALGEYHAHAREDERFDIGQGDDARDGDFAPLYARMVELQTRTRAQLTRQKDIGLIKNLEQLRTAEASFNDVFTKQFCYEIRNAVDTGVRTLKTLNLELDKLKFGTDKFRIDWSEWVPEFKAYYDFFSATAELSESHDSGHLFGTPDLSKENCVVRDKLVQLLLSDDEERAVKELQRVADYRNYRRYEIFKDADSGSHIRLSEWGTGSGGQLETPAYIIHAAVVTNRLKHFDKGSNLQLLVNDESFAKMDEGRARDVLTFLRDHLGMQLLCAMPTKHAGAIKPEFSREWSFSRTEAEGNGEVGFVSEADERELRSDQLRVLWEQRRTQVREQAQMLFEAAEQAAA</sequence>
<evidence type="ECO:0000256" key="1">
    <source>
        <dbReference type="SAM" id="Coils"/>
    </source>
</evidence>
<dbReference type="GO" id="GO:0005524">
    <property type="term" value="F:ATP binding"/>
    <property type="evidence" value="ECO:0007669"/>
    <property type="project" value="UniProtKB-KW"/>
</dbReference>
<dbReference type="SUPFAM" id="SSF52540">
    <property type="entry name" value="P-loop containing nucleoside triphosphate hydrolases"/>
    <property type="match status" value="1"/>
</dbReference>
<evidence type="ECO:0000313" key="3">
    <source>
        <dbReference type="Proteomes" id="UP001596045"/>
    </source>
</evidence>
<evidence type="ECO:0000313" key="2">
    <source>
        <dbReference type="EMBL" id="MFC5474972.1"/>
    </source>
</evidence>
<comment type="caution">
    <text evidence="2">The sequence shown here is derived from an EMBL/GenBank/DDBJ whole genome shotgun (WGS) entry which is preliminary data.</text>
</comment>
<dbReference type="InterPro" id="IPR027417">
    <property type="entry name" value="P-loop_NTPase"/>
</dbReference>
<dbReference type="PANTHER" id="PTHR32182">
    <property type="entry name" value="DNA REPLICATION AND REPAIR PROTEIN RECF"/>
    <property type="match status" value="1"/>
</dbReference>
<gene>
    <name evidence="2" type="ORF">ACFPM8_13505</name>
</gene>
<accession>A0ABW0MD25</accession>
<dbReference type="RefSeq" id="WP_378998080.1">
    <property type="nucleotide sequence ID" value="NZ_JBHSMT010000025.1"/>
</dbReference>
<keyword evidence="3" id="KW-1185">Reference proteome</keyword>
<keyword evidence="2" id="KW-0547">Nucleotide-binding</keyword>
<feature type="coiled-coil region" evidence="1">
    <location>
        <begin position="251"/>
        <end position="278"/>
    </location>
</feature>